<feature type="domain" description="ABC3 transporter permease C-terminal" evidence="7">
    <location>
        <begin position="267"/>
        <end position="370"/>
    </location>
</feature>
<dbReference type="InterPro" id="IPR003838">
    <property type="entry name" value="ABC3_permease_C"/>
</dbReference>
<evidence type="ECO:0000256" key="5">
    <source>
        <dbReference type="ARBA" id="ARBA00023136"/>
    </source>
</evidence>
<feature type="domain" description="ABC3 transporter permease C-terminal" evidence="7">
    <location>
        <begin position="716"/>
        <end position="828"/>
    </location>
</feature>
<evidence type="ECO:0000256" key="6">
    <source>
        <dbReference type="SAM" id="Phobius"/>
    </source>
</evidence>
<evidence type="ECO:0000259" key="7">
    <source>
        <dbReference type="Pfam" id="PF02687"/>
    </source>
</evidence>
<dbReference type="InterPro" id="IPR038766">
    <property type="entry name" value="Membrane_comp_ABC_pdt"/>
</dbReference>
<reference evidence="8 9" key="1">
    <citation type="submission" date="2024-11" db="EMBL/GenBank/DDBJ databases">
        <authorList>
            <person name="Kaparullina E.N."/>
            <person name="Delegan Y.A."/>
            <person name="Doronina N.V."/>
        </authorList>
    </citation>
    <scope>NUCLEOTIDE SEQUENCE [LARGE SCALE GENOMIC DNA]</scope>
    <source>
        <strain evidence="8 9">7sh_L</strain>
    </source>
</reference>
<feature type="transmembrane region" description="Helical" evidence="6">
    <location>
        <begin position="301"/>
        <end position="320"/>
    </location>
</feature>
<comment type="subcellular location">
    <subcellularLocation>
        <location evidence="1">Cell membrane</location>
        <topology evidence="1">Multi-pass membrane protein</topology>
    </subcellularLocation>
</comment>
<feature type="transmembrane region" description="Helical" evidence="6">
    <location>
        <begin position="423"/>
        <end position="449"/>
    </location>
</feature>
<feature type="transmembrane region" description="Helical" evidence="6">
    <location>
        <begin position="397"/>
        <end position="417"/>
    </location>
</feature>
<feature type="transmembrane region" description="Helical" evidence="6">
    <location>
        <begin position="262"/>
        <end position="281"/>
    </location>
</feature>
<evidence type="ECO:0000256" key="3">
    <source>
        <dbReference type="ARBA" id="ARBA00022692"/>
    </source>
</evidence>
<feature type="transmembrane region" description="Helical" evidence="6">
    <location>
        <begin position="470"/>
        <end position="493"/>
    </location>
</feature>
<comment type="caution">
    <text evidence="8">The sequence shown here is derived from an EMBL/GenBank/DDBJ whole genome shotgun (WGS) entry which is preliminary data.</text>
</comment>
<gene>
    <name evidence="8" type="ORF">ACIKP9_02125</name>
</gene>
<dbReference type="PANTHER" id="PTHR30287:SF1">
    <property type="entry name" value="INNER MEMBRANE PROTEIN"/>
    <property type="match status" value="1"/>
</dbReference>
<feature type="transmembrane region" description="Helical" evidence="6">
    <location>
        <begin position="357"/>
        <end position="376"/>
    </location>
</feature>
<keyword evidence="4 6" id="KW-1133">Transmembrane helix</keyword>
<sequence>MTAFLIAWRQLRSQWAAGEVRVLVLALVLAVAATTSVGFFTSRIESALVRQGGMLLGGDLMVAADHAMPDRYALEANQRGLQLTRTAEFPSMVLYGDDSQLVEIKAVEAGFPLRGELTILQHKVEPALMLTGGGVARDIPAPGSIWIEPRLASRLGVNIGDQLEVGERQLLVSAILQREPSRGGDMFSIAPRLMMNMADVASTGLIQFGSRVKYQLLLAGEAEAIDDYASWLKPQLARGELAQKVTDARPEMRNAMAKAQQFLGLSAMVSVILAMVAMFLASQPYVQKSLDGYALMRCFGASRRFILCILISQTLMIAALGSGVGVLLGFAAQAGLAVLASRLLLETLPAPGVVPAFAGLAAGFATMLAVVWPHLLRLRDVPALRILRRDLAEQYQAHWLHFIPALLVLAALIFWQAGHAKLAVIVLLALLGLLLVIALVAWLGLRLLARLPQNVTGAWLLGLAALKRRPGLVIAQVVGFSLGLTALILLTIVRGDLLSSWQQTLPEDAPNRFIINIQPDQINPIKQFFERHDLQHVEIFPMVRARLLEINGKALNLDEYQDDRARRLAEREFNLSWAAEMQQDNQLLEGRWWEPLEHGKPLLSLEEGIAKDLHLKLGDVLTYDVAGTKLALEISSIRKVEWDTMRANFFAVTPPGVLDGYPASHITSFHLAAGHEQLLNQLVREFPNLTIIDVAALLDQVREIMNKMSHALEYVFAFSVLTGLAVLYAALVATREERVKEATLLRVLGASRRQVVQSLWTEFAMIGALAAVVATLAAAIMAYYLSSQVFNIPYHFNVQGVMFVILLATLLVPAAAWFGMRRFLNLSPRAVLQSI</sequence>
<evidence type="ECO:0000256" key="2">
    <source>
        <dbReference type="ARBA" id="ARBA00022475"/>
    </source>
</evidence>
<keyword evidence="5 6" id="KW-0472">Membrane</keyword>
<protein>
    <submittedName>
        <fullName evidence="8">ABC transporter permease</fullName>
    </submittedName>
</protein>
<evidence type="ECO:0000313" key="8">
    <source>
        <dbReference type="EMBL" id="MFJ5445018.1"/>
    </source>
</evidence>
<dbReference type="Pfam" id="PF02687">
    <property type="entry name" value="FtsX"/>
    <property type="match status" value="2"/>
</dbReference>
<proteinExistence type="predicted"/>
<feature type="transmembrane region" description="Helical" evidence="6">
    <location>
        <begin position="755"/>
        <end position="784"/>
    </location>
</feature>
<feature type="transmembrane region" description="Helical" evidence="6">
    <location>
        <begin position="20"/>
        <end position="40"/>
    </location>
</feature>
<dbReference type="EMBL" id="JBIWXY010000001">
    <property type="protein sequence ID" value="MFJ5445018.1"/>
    <property type="molecule type" value="Genomic_DNA"/>
</dbReference>
<keyword evidence="9" id="KW-1185">Reference proteome</keyword>
<feature type="transmembrane region" description="Helical" evidence="6">
    <location>
        <begin position="796"/>
        <end position="819"/>
    </location>
</feature>
<keyword evidence="3 6" id="KW-0812">Transmembrane</keyword>
<organism evidence="8 9">
    <name type="scientific">Methylobacillus methanolivorans</name>
    <dbReference type="NCBI Taxonomy" id="1848927"/>
    <lineage>
        <taxon>Bacteria</taxon>
        <taxon>Pseudomonadati</taxon>
        <taxon>Pseudomonadota</taxon>
        <taxon>Betaproteobacteria</taxon>
        <taxon>Nitrosomonadales</taxon>
        <taxon>Methylophilaceae</taxon>
        <taxon>Methylobacillus</taxon>
    </lineage>
</organism>
<dbReference type="RefSeq" id="WP_400878676.1">
    <property type="nucleotide sequence ID" value="NZ_JBIWXY010000001.1"/>
</dbReference>
<dbReference type="Proteomes" id="UP001617669">
    <property type="component" value="Unassembled WGS sequence"/>
</dbReference>
<dbReference type="PANTHER" id="PTHR30287">
    <property type="entry name" value="MEMBRANE COMPONENT OF PREDICTED ABC SUPERFAMILY METABOLITE UPTAKE TRANSPORTER"/>
    <property type="match status" value="1"/>
</dbReference>
<evidence type="ECO:0000313" key="9">
    <source>
        <dbReference type="Proteomes" id="UP001617669"/>
    </source>
</evidence>
<feature type="transmembrane region" description="Helical" evidence="6">
    <location>
        <begin position="714"/>
        <end position="734"/>
    </location>
</feature>
<keyword evidence="2" id="KW-1003">Cell membrane</keyword>
<name>A0ABW8GI35_9PROT</name>
<evidence type="ECO:0000256" key="4">
    <source>
        <dbReference type="ARBA" id="ARBA00022989"/>
    </source>
</evidence>
<accession>A0ABW8GI35</accession>
<evidence type="ECO:0000256" key="1">
    <source>
        <dbReference type="ARBA" id="ARBA00004651"/>
    </source>
</evidence>